<evidence type="ECO:0000256" key="2">
    <source>
        <dbReference type="SAM" id="MobiDB-lite"/>
    </source>
</evidence>
<name>K0R1J3_THAOC</name>
<evidence type="ECO:0000256" key="3">
    <source>
        <dbReference type="SAM" id="Phobius"/>
    </source>
</evidence>
<feature type="region of interest" description="Disordered" evidence="2">
    <location>
        <begin position="511"/>
        <end position="542"/>
    </location>
</feature>
<comment type="caution">
    <text evidence="4">The sequence shown here is derived from an EMBL/GenBank/DDBJ whole genome shotgun (WGS) entry which is preliminary data.</text>
</comment>
<feature type="region of interest" description="Disordered" evidence="2">
    <location>
        <begin position="87"/>
        <end position="140"/>
    </location>
</feature>
<protein>
    <submittedName>
        <fullName evidence="4">Uncharacterized protein</fullName>
    </submittedName>
</protein>
<dbReference type="AlphaFoldDB" id="K0R1J3"/>
<dbReference type="OrthoDB" id="10676186at2759"/>
<keyword evidence="3" id="KW-0472">Membrane</keyword>
<feature type="transmembrane region" description="Helical" evidence="3">
    <location>
        <begin position="397"/>
        <end position="418"/>
    </location>
</feature>
<dbReference type="eggNOG" id="ENOG502RWP6">
    <property type="taxonomic scope" value="Eukaryota"/>
</dbReference>
<keyword evidence="5" id="KW-1185">Reference proteome</keyword>
<evidence type="ECO:0000313" key="5">
    <source>
        <dbReference type="Proteomes" id="UP000266841"/>
    </source>
</evidence>
<sequence length="542" mass="59314">MDASSLEYVKGLASETHVIQGADGPNSSQVSSDVIVELDGTSLECINESGSLPPVNASLLPGKKDAEMPREQITLETLARERRVREARAANTRNDSSSPLFKDETTSGSSSEKTVLTTREPCVPMQNSSTAAQSNLDQEELTAEKKMPSGNLMDPPSNARTPVEQEMLALIRAQQRQMQEMQTRLDALGSMMARVEQVVLAQQNGHQTQRQMMGGLFAGGQARQIHEQPQFPPHQANAPQPPLPPDAAGLFLNAPPQGQAAEHQRQAPEPPLPPLPLPALAQAQPVNQGIFFPILVRFFMYLPTIPNRLATLVQNSGVARVYTHLRQRAIDLRAFGNVDLASLIKLAVMLLIMTSRVGNNKKGTNRRPTARENNNEENNLFATLVNTLLDFLDSHRIHTLVLAAGIAFLIQVGLMSFFHRVLWLERAELYRVWMGRVNQPEEPLSTEAQPEASDQEREDNGGQHGGIQAAPAEEAGGLFRRGPNNGGVLHDIQCLILSFLLSLIPAWRPEDAAVPEPEPEQPAGENEQRDNGPDGVQGNNVE</sequence>
<evidence type="ECO:0000256" key="1">
    <source>
        <dbReference type="SAM" id="Coils"/>
    </source>
</evidence>
<gene>
    <name evidence="4" type="ORF">THAOC_36660</name>
</gene>
<accession>K0R1J3</accession>
<proteinExistence type="predicted"/>
<evidence type="ECO:0000313" key="4">
    <source>
        <dbReference type="EMBL" id="EJK44774.1"/>
    </source>
</evidence>
<feature type="coiled-coil region" evidence="1">
    <location>
        <begin position="164"/>
        <end position="191"/>
    </location>
</feature>
<reference evidence="4 5" key="1">
    <citation type="journal article" date="2012" name="Genome Biol.">
        <title>Genome and low-iron response of an oceanic diatom adapted to chronic iron limitation.</title>
        <authorList>
            <person name="Lommer M."/>
            <person name="Specht M."/>
            <person name="Roy A.S."/>
            <person name="Kraemer L."/>
            <person name="Andreson R."/>
            <person name="Gutowska M.A."/>
            <person name="Wolf J."/>
            <person name="Bergner S.V."/>
            <person name="Schilhabel M.B."/>
            <person name="Klostermeier U.C."/>
            <person name="Beiko R.G."/>
            <person name="Rosenstiel P."/>
            <person name="Hippler M."/>
            <person name="Laroche J."/>
        </authorList>
    </citation>
    <scope>NUCLEOTIDE SEQUENCE [LARGE SCALE GENOMIC DNA]</scope>
    <source>
        <strain evidence="4 5">CCMP1005</strain>
    </source>
</reference>
<dbReference type="Proteomes" id="UP000266841">
    <property type="component" value="Unassembled WGS sequence"/>
</dbReference>
<organism evidence="4 5">
    <name type="scientific">Thalassiosira oceanica</name>
    <name type="common">Marine diatom</name>
    <dbReference type="NCBI Taxonomy" id="159749"/>
    <lineage>
        <taxon>Eukaryota</taxon>
        <taxon>Sar</taxon>
        <taxon>Stramenopiles</taxon>
        <taxon>Ochrophyta</taxon>
        <taxon>Bacillariophyta</taxon>
        <taxon>Coscinodiscophyceae</taxon>
        <taxon>Thalassiosirophycidae</taxon>
        <taxon>Thalassiosirales</taxon>
        <taxon>Thalassiosiraceae</taxon>
        <taxon>Thalassiosira</taxon>
    </lineage>
</organism>
<keyword evidence="1" id="KW-0175">Coiled coil</keyword>
<feature type="compositionally biased region" description="Polar residues" evidence="2">
    <location>
        <begin position="125"/>
        <end position="136"/>
    </location>
</feature>
<feature type="compositionally biased region" description="Polar residues" evidence="2">
    <location>
        <begin position="106"/>
        <end position="117"/>
    </location>
</feature>
<feature type="region of interest" description="Disordered" evidence="2">
    <location>
        <begin position="441"/>
        <end position="468"/>
    </location>
</feature>
<dbReference type="EMBL" id="AGNL01049242">
    <property type="protein sequence ID" value="EJK44774.1"/>
    <property type="molecule type" value="Genomic_DNA"/>
</dbReference>
<feature type="region of interest" description="Disordered" evidence="2">
    <location>
        <begin position="230"/>
        <end position="275"/>
    </location>
</feature>
<keyword evidence="3" id="KW-1133">Transmembrane helix</keyword>
<keyword evidence="3" id="KW-0812">Transmembrane</keyword>